<dbReference type="EMBL" id="BAAAYX010000011">
    <property type="protein sequence ID" value="GAA3707267.1"/>
    <property type="molecule type" value="Genomic_DNA"/>
</dbReference>
<evidence type="ECO:0000313" key="2">
    <source>
        <dbReference type="EMBL" id="GAA3707267.1"/>
    </source>
</evidence>
<accession>A0ABP7DPH8</accession>
<dbReference type="Gene3D" id="3.40.50.300">
    <property type="entry name" value="P-loop containing nucleotide triphosphate hydrolases"/>
    <property type="match status" value="1"/>
</dbReference>
<sequence length="448" mass="48741">MNDQTMIPTWPKIEALTRPDGSGELTINGTSHPIDTNTTAAARREIIRRVIETAVKMNRPVRLTTTGPDGNWPIIVHPNGTIEPDESRPSTPAGPAPSRDADNHSSPDQPDQPAGSPRTPGQPAAVPAATPPETTPPAVATQPSASTYSTENLLQQLRPAAKTKAQTGWRSWFGLGPSKREQALQNDLADVRTVFPRAVTVMVANPKGGGGKTPTSLVIAGELGHARGSGIVVWDNNELRGNARDRSYSPHARSVADLLDAADRLEQPDSSFTELAYYLAHQTQGKYYVLSSDQSGRVVMDQDQVRRVHRLLSRFFEVIVIDTGNNEKAPNWLAARDLADCLVVPMKWRQDSILVANRMLATMAEEGNPLLQRTLLVGTNGPGDFQTDARRAVYDRFSPNHPITEIPTDPHLHAGSIIDRRQLQPRTQRAGLTAAAIVARLCRQAVGQ</sequence>
<organism evidence="2 3">
    <name type="scientific">Microlunatus aurantiacus</name>
    <dbReference type="NCBI Taxonomy" id="446786"/>
    <lineage>
        <taxon>Bacteria</taxon>
        <taxon>Bacillati</taxon>
        <taxon>Actinomycetota</taxon>
        <taxon>Actinomycetes</taxon>
        <taxon>Propionibacteriales</taxon>
        <taxon>Propionibacteriaceae</taxon>
        <taxon>Microlunatus</taxon>
    </lineage>
</organism>
<name>A0ABP7DPH8_9ACTN</name>
<evidence type="ECO:0008006" key="4">
    <source>
        <dbReference type="Google" id="ProtNLM"/>
    </source>
</evidence>
<dbReference type="RefSeq" id="WP_344812855.1">
    <property type="nucleotide sequence ID" value="NZ_BAAAYX010000011.1"/>
</dbReference>
<evidence type="ECO:0000313" key="3">
    <source>
        <dbReference type="Proteomes" id="UP001500051"/>
    </source>
</evidence>
<proteinExistence type="predicted"/>
<gene>
    <name evidence="2" type="ORF">GCM10022204_26460</name>
</gene>
<protein>
    <recommendedName>
        <fullName evidence="4">MinD-like ATPase involved in chromosome partitioning or flagellar assembly</fullName>
    </recommendedName>
</protein>
<feature type="region of interest" description="Disordered" evidence="1">
    <location>
        <begin position="61"/>
        <end position="150"/>
    </location>
</feature>
<feature type="compositionally biased region" description="Low complexity" evidence="1">
    <location>
        <begin position="119"/>
        <end position="128"/>
    </location>
</feature>
<keyword evidence="3" id="KW-1185">Reference proteome</keyword>
<feature type="region of interest" description="Disordered" evidence="1">
    <location>
        <begin position="15"/>
        <end position="39"/>
    </location>
</feature>
<evidence type="ECO:0000256" key="1">
    <source>
        <dbReference type="SAM" id="MobiDB-lite"/>
    </source>
</evidence>
<dbReference type="InterPro" id="IPR027417">
    <property type="entry name" value="P-loop_NTPase"/>
</dbReference>
<dbReference type="SUPFAM" id="SSF52540">
    <property type="entry name" value="P-loop containing nucleoside triphosphate hydrolases"/>
    <property type="match status" value="1"/>
</dbReference>
<dbReference type="Proteomes" id="UP001500051">
    <property type="component" value="Unassembled WGS sequence"/>
</dbReference>
<reference evidence="3" key="1">
    <citation type="journal article" date="2019" name="Int. J. Syst. Evol. Microbiol.">
        <title>The Global Catalogue of Microorganisms (GCM) 10K type strain sequencing project: providing services to taxonomists for standard genome sequencing and annotation.</title>
        <authorList>
            <consortium name="The Broad Institute Genomics Platform"/>
            <consortium name="The Broad Institute Genome Sequencing Center for Infectious Disease"/>
            <person name="Wu L."/>
            <person name="Ma J."/>
        </authorList>
    </citation>
    <scope>NUCLEOTIDE SEQUENCE [LARGE SCALE GENOMIC DNA]</scope>
    <source>
        <strain evidence="3">JCM 16548</strain>
    </source>
</reference>
<comment type="caution">
    <text evidence="2">The sequence shown here is derived from an EMBL/GenBank/DDBJ whole genome shotgun (WGS) entry which is preliminary data.</text>
</comment>
<feature type="compositionally biased region" description="Polar residues" evidence="1">
    <location>
        <begin position="25"/>
        <end position="37"/>
    </location>
</feature>